<dbReference type="Proteomes" id="UP000287651">
    <property type="component" value="Unassembled WGS sequence"/>
</dbReference>
<protein>
    <submittedName>
        <fullName evidence="1">Uncharacterized protein</fullName>
    </submittedName>
</protein>
<sequence length="81" mass="9148">DDSYLDSYISTIGVDFVSVLIFRHDFVSMKNLVSSALGICRKYALWSRMGRLLSFRFGTLLVKNASEQLLAVIIGELMELL</sequence>
<name>A0A444FTN4_ENSVE</name>
<accession>A0A444FTN4</accession>
<dbReference type="EMBL" id="AMZH03007160">
    <property type="protein sequence ID" value="RRT62013.1"/>
    <property type="molecule type" value="Genomic_DNA"/>
</dbReference>
<reference evidence="1 2" key="1">
    <citation type="journal article" date="2014" name="Agronomy (Basel)">
        <title>A Draft Genome Sequence for Ensete ventricosum, the Drought-Tolerant Tree Against Hunger.</title>
        <authorList>
            <person name="Harrison J."/>
            <person name="Moore K.A."/>
            <person name="Paszkiewicz K."/>
            <person name="Jones T."/>
            <person name="Grant M."/>
            <person name="Ambacheew D."/>
            <person name="Muzemil S."/>
            <person name="Studholme D.J."/>
        </authorList>
    </citation>
    <scope>NUCLEOTIDE SEQUENCE [LARGE SCALE GENOMIC DNA]</scope>
</reference>
<dbReference type="AlphaFoldDB" id="A0A444FTN4"/>
<organism evidence="1 2">
    <name type="scientific">Ensete ventricosum</name>
    <name type="common">Abyssinian banana</name>
    <name type="synonym">Musa ensete</name>
    <dbReference type="NCBI Taxonomy" id="4639"/>
    <lineage>
        <taxon>Eukaryota</taxon>
        <taxon>Viridiplantae</taxon>
        <taxon>Streptophyta</taxon>
        <taxon>Embryophyta</taxon>
        <taxon>Tracheophyta</taxon>
        <taxon>Spermatophyta</taxon>
        <taxon>Magnoliopsida</taxon>
        <taxon>Liliopsida</taxon>
        <taxon>Zingiberales</taxon>
        <taxon>Musaceae</taxon>
        <taxon>Ensete</taxon>
    </lineage>
</organism>
<evidence type="ECO:0000313" key="2">
    <source>
        <dbReference type="Proteomes" id="UP000287651"/>
    </source>
</evidence>
<gene>
    <name evidence="1" type="ORF">B296_00038404</name>
</gene>
<proteinExistence type="predicted"/>
<feature type="non-terminal residue" evidence="1">
    <location>
        <position position="1"/>
    </location>
</feature>
<evidence type="ECO:0000313" key="1">
    <source>
        <dbReference type="EMBL" id="RRT62013.1"/>
    </source>
</evidence>
<comment type="caution">
    <text evidence="1">The sequence shown here is derived from an EMBL/GenBank/DDBJ whole genome shotgun (WGS) entry which is preliminary data.</text>
</comment>